<evidence type="ECO:0000256" key="1">
    <source>
        <dbReference type="SAM" id="Phobius"/>
    </source>
</evidence>
<sequence>MIKPALTPAVVTVPRSVRIGYGVGSVCTATFSTVPGLLLLFYMTNVLAVPA</sequence>
<keyword evidence="1" id="KW-0472">Membrane</keyword>
<keyword evidence="1" id="KW-0812">Transmembrane</keyword>
<protein>
    <submittedName>
        <fullName evidence="2">Na+/melibiose symporter-like transporter</fullName>
    </submittedName>
</protein>
<name>A0ABT9QRR1_9ACTN</name>
<evidence type="ECO:0000313" key="3">
    <source>
        <dbReference type="Proteomes" id="UP001225356"/>
    </source>
</evidence>
<dbReference type="RefSeq" id="WP_307567286.1">
    <property type="nucleotide sequence ID" value="NZ_JAUSQU010000001.1"/>
</dbReference>
<organism evidence="2 3">
    <name type="scientific">Streptosporangium lutulentum</name>
    <dbReference type="NCBI Taxonomy" id="1461250"/>
    <lineage>
        <taxon>Bacteria</taxon>
        <taxon>Bacillati</taxon>
        <taxon>Actinomycetota</taxon>
        <taxon>Actinomycetes</taxon>
        <taxon>Streptosporangiales</taxon>
        <taxon>Streptosporangiaceae</taxon>
        <taxon>Streptosporangium</taxon>
    </lineage>
</organism>
<keyword evidence="3" id="KW-1185">Reference proteome</keyword>
<evidence type="ECO:0000313" key="2">
    <source>
        <dbReference type="EMBL" id="MDP9849435.1"/>
    </source>
</evidence>
<gene>
    <name evidence="2" type="ORF">J2853_008646</name>
</gene>
<keyword evidence="1" id="KW-1133">Transmembrane helix</keyword>
<proteinExistence type="predicted"/>
<accession>A0ABT9QRR1</accession>
<comment type="caution">
    <text evidence="2">The sequence shown here is derived from an EMBL/GenBank/DDBJ whole genome shotgun (WGS) entry which is preliminary data.</text>
</comment>
<feature type="transmembrane region" description="Helical" evidence="1">
    <location>
        <begin position="21"/>
        <end position="43"/>
    </location>
</feature>
<reference evidence="2 3" key="1">
    <citation type="submission" date="2023-07" db="EMBL/GenBank/DDBJ databases">
        <title>Sequencing the genomes of 1000 actinobacteria strains.</title>
        <authorList>
            <person name="Klenk H.-P."/>
        </authorList>
    </citation>
    <scope>NUCLEOTIDE SEQUENCE [LARGE SCALE GENOMIC DNA]</scope>
    <source>
        <strain evidence="2 3">DSM 46740</strain>
    </source>
</reference>
<dbReference type="Proteomes" id="UP001225356">
    <property type="component" value="Unassembled WGS sequence"/>
</dbReference>
<dbReference type="EMBL" id="JAUSQU010000001">
    <property type="protein sequence ID" value="MDP9849435.1"/>
    <property type="molecule type" value="Genomic_DNA"/>
</dbReference>